<evidence type="ECO:0000313" key="2">
    <source>
        <dbReference type="EMBL" id="MFC4161834.1"/>
    </source>
</evidence>
<keyword evidence="1" id="KW-0472">Membrane</keyword>
<proteinExistence type="predicted"/>
<accession>A0ABV8MWW5</accession>
<dbReference type="RefSeq" id="WP_378168404.1">
    <property type="nucleotide sequence ID" value="NZ_JBHSBU010000002.1"/>
</dbReference>
<gene>
    <name evidence="2" type="ORF">ACFOW7_21070</name>
</gene>
<name>A0ABV8MWW5_9NEIS</name>
<reference evidence="3" key="1">
    <citation type="journal article" date="2019" name="Int. J. Syst. Evol. Microbiol.">
        <title>The Global Catalogue of Microorganisms (GCM) 10K type strain sequencing project: providing services to taxonomists for standard genome sequencing and annotation.</title>
        <authorList>
            <consortium name="The Broad Institute Genomics Platform"/>
            <consortium name="The Broad Institute Genome Sequencing Center for Infectious Disease"/>
            <person name="Wu L."/>
            <person name="Ma J."/>
        </authorList>
    </citation>
    <scope>NUCLEOTIDE SEQUENCE [LARGE SCALE GENOMIC DNA]</scope>
    <source>
        <strain evidence="3">LMG 29894</strain>
    </source>
</reference>
<keyword evidence="1" id="KW-1133">Transmembrane helix</keyword>
<dbReference type="EMBL" id="JBHSBU010000002">
    <property type="protein sequence ID" value="MFC4161834.1"/>
    <property type="molecule type" value="Genomic_DNA"/>
</dbReference>
<sequence length="304" mass="33598">MKTSLRRQRGYILLYVLGTLLVLGMLALSVAYKQRVGFQLFANNKERMQSELLIRNAAEYTLAQIAMSVAIEPLVQVKDPAVSKIERWSEGHTGTLDLDGQQVEIDLAIRPFPPDINQLDDAQLTRLFVSLGADAKEAEVFAKLIVGNRPPSGYPNFDAIRGIAAIPRQLIDGGIGEEDGRPKGLVDYLSIGTNSRKVDPVTTDLLLVAALTGWDESKLDKLRALRRAGEANAQTIKEIGPEIQPFLGAGDMYRATLRAVEDGRWAEATFISDRGKWKIRSFKLHDKTTPISEVDTEEEEAAKP</sequence>
<comment type="caution">
    <text evidence="2">The sequence shown here is derived from an EMBL/GenBank/DDBJ whole genome shotgun (WGS) entry which is preliminary data.</text>
</comment>
<protein>
    <recommendedName>
        <fullName evidence="4">General secretion pathway protein GspK</fullName>
    </recommendedName>
</protein>
<keyword evidence="3" id="KW-1185">Reference proteome</keyword>
<keyword evidence="1" id="KW-0812">Transmembrane</keyword>
<dbReference type="Proteomes" id="UP001595791">
    <property type="component" value="Unassembled WGS sequence"/>
</dbReference>
<evidence type="ECO:0000256" key="1">
    <source>
        <dbReference type="SAM" id="Phobius"/>
    </source>
</evidence>
<evidence type="ECO:0000313" key="3">
    <source>
        <dbReference type="Proteomes" id="UP001595791"/>
    </source>
</evidence>
<evidence type="ECO:0008006" key="4">
    <source>
        <dbReference type="Google" id="ProtNLM"/>
    </source>
</evidence>
<feature type="transmembrane region" description="Helical" evidence="1">
    <location>
        <begin position="12"/>
        <end position="32"/>
    </location>
</feature>
<organism evidence="2 3">
    <name type="scientific">Chitinimonas lacunae</name>
    <dbReference type="NCBI Taxonomy" id="1963018"/>
    <lineage>
        <taxon>Bacteria</taxon>
        <taxon>Pseudomonadati</taxon>
        <taxon>Pseudomonadota</taxon>
        <taxon>Betaproteobacteria</taxon>
        <taxon>Neisseriales</taxon>
        <taxon>Chitinibacteraceae</taxon>
        <taxon>Chitinimonas</taxon>
    </lineage>
</organism>